<dbReference type="InterPro" id="IPR032387">
    <property type="entry name" value="ACAS_N"/>
</dbReference>
<dbReference type="Pfam" id="PF16177">
    <property type="entry name" value="ACAS_N"/>
    <property type="match status" value="1"/>
</dbReference>
<dbReference type="AlphaFoldDB" id="A0A7V8JRI0"/>
<evidence type="ECO:0000313" key="4">
    <source>
        <dbReference type="EMBL" id="KAF1022809.1"/>
    </source>
</evidence>
<proteinExistence type="inferred from homology"/>
<dbReference type="PANTHER" id="PTHR43347:SF3">
    <property type="entry name" value="ACYL-COA SYNTHETASE SHORT-CHAIN FAMILY MEMBER 3, MITOCHONDRIAL"/>
    <property type="match status" value="1"/>
</dbReference>
<dbReference type="GO" id="GO:0050218">
    <property type="term" value="F:propionate-CoA ligase activity"/>
    <property type="evidence" value="ECO:0007669"/>
    <property type="project" value="TreeGrafter"/>
</dbReference>
<dbReference type="InterPro" id="IPR000873">
    <property type="entry name" value="AMP-dep_synth/lig_dom"/>
</dbReference>
<dbReference type="Proteomes" id="UP000461670">
    <property type="component" value="Unassembled WGS sequence"/>
</dbReference>
<evidence type="ECO:0000259" key="3">
    <source>
        <dbReference type="Pfam" id="PF16177"/>
    </source>
</evidence>
<name>A0A7V8JRI0_9BURK</name>
<comment type="similarity">
    <text evidence="1">Belongs to the ATP-dependent AMP-binding enzyme family.</text>
</comment>
<dbReference type="PANTHER" id="PTHR43347">
    <property type="entry name" value="ACYL-COA SYNTHETASE"/>
    <property type="match status" value="1"/>
</dbReference>
<accession>A0A7V8JRI0</accession>
<reference evidence="5" key="1">
    <citation type="journal article" date="2020" name="MBio">
        <title>Horizontal gene transfer to a defensive symbiont with a reduced genome amongst a multipartite beetle microbiome.</title>
        <authorList>
            <person name="Waterworth S.C."/>
            <person name="Florez L.V."/>
            <person name="Rees E.R."/>
            <person name="Hertweck C."/>
            <person name="Kaltenpoth M."/>
            <person name="Kwan J.C."/>
        </authorList>
    </citation>
    <scope>NUCLEOTIDE SEQUENCE [LARGE SCALE GENOMIC DNA]</scope>
</reference>
<gene>
    <name evidence="4" type="primary">acsA_1</name>
    <name evidence="4" type="ORF">GAK30_00966</name>
</gene>
<dbReference type="EMBL" id="WNDQ01000009">
    <property type="protein sequence ID" value="KAF1022809.1"/>
    <property type="molecule type" value="Genomic_DNA"/>
</dbReference>
<feature type="domain" description="AMP-dependent synthetase/ligase" evidence="2">
    <location>
        <begin position="60"/>
        <end position="450"/>
    </location>
</feature>
<evidence type="ECO:0000256" key="1">
    <source>
        <dbReference type="ARBA" id="ARBA00006432"/>
    </source>
</evidence>
<sequence length="503" mass="55007">MTLYADFYRRSMQARDYFWREQAALIDWHTPIQTVCDDSRAPFTRWFAGGATNLCHNAVDRHLAARADQPALIWVSSETGQEVVYTYAQLHDEVQRMAAIFQSLGVGQGDRVLIYMPMVPQAAFVMLACARIGALHSVVFGGFASASLATRIADAQPALVVSADAGSRGGKVVPYKPLLDEALRLHAEGGGPVLPVLMVDRGLAPFTPVDGRDHDYAALRERHRDAQVACAWVDATHPSYTLYTSGTTGKPKGVQRDTGGYAVALAASMKHIFDAQAGQTFFCTSDIGWVVDHSYIVYGPLIAGMSTLMYEGLPVRPDAGIWWQLVERYRVTHMFSAPTAIRVLRKHDPALLGRYNLSSLQSLFLAGEPLDKPTAQWIAGELGVPVIDNYWQTETGWPILTLARGVELQPTKLGSPGFAMYGYDVALFDANTGEELREPGAKGVLAIKGPLPPGCLQTVWRDDSRFVDTYWRSIPGQQVSTAPSTTPRATCRAITSSWAAPTT</sequence>
<protein>
    <submittedName>
        <fullName evidence="4">Acetyl-coenzyme A synthetase</fullName>
    </submittedName>
</protein>
<dbReference type="SUPFAM" id="SSF56801">
    <property type="entry name" value="Acetyl-CoA synthetase-like"/>
    <property type="match status" value="1"/>
</dbReference>
<dbReference type="Gene3D" id="3.40.50.12780">
    <property type="entry name" value="N-terminal domain of ligase-like"/>
    <property type="match status" value="1"/>
</dbReference>
<evidence type="ECO:0000259" key="2">
    <source>
        <dbReference type="Pfam" id="PF00501"/>
    </source>
</evidence>
<comment type="caution">
    <text evidence="4">The sequence shown here is derived from an EMBL/GenBank/DDBJ whole genome shotgun (WGS) entry which is preliminary data.</text>
</comment>
<dbReference type="Pfam" id="PF00501">
    <property type="entry name" value="AMP-binding"/>
    <property type="match status" value="1"/>
</dbReference>
<organism evidence="4 5">
    <name type="scientific">Paracidovorax wautersii</name>
    <dbReference type="NCBI Taxonomy" id="1177982"/>
    <lineage>
        <taxon>Bacteria</taxon>
        <taxon>Pseudomonadati</taxon>
        <taxon>Pseudomonadota</taxon>
        <taxon>Betaproteobacteria</taxon>
        <taxon>Burkholderiales</taxon>
        <taxon>Comamonadaceae</taxon>
        <taxon>Paracidovorax</taxon>
    </lineage>
</organism>
<evidence type="ECO:0000313" key="5">
    <source>
        <dbReference type="Proteomes" id="UP000461670"/>
    </source>
</evidence>
<feature type="domain" description="Acetyl-coenzyme A synthetase N-terminal" evidence="3">
    <location>
        <begin position="4"/>
        <end position="58"/>
    </location>
</feature>
<dbReference type="InterPro" id="IPR042099">
    <property type="entry name" value="ANL_N_sf"/>
</dbReference>